<dbReference type="OrthoDB" id="781057at2759"/>
<comment type="caution">
    <text evidence="2">The sequence shown here is derived from an EMBL/GenBank/DDBJ whole genome shotgun (WGS) entry which is preliminary data.</text>
</comment>
<proteinExistence type="predicted"/>
<evidence type="ECO:0000313" key="2">
    <source>
        <dbReference type="EMBL" id="OEL31893.1"/>
    </source>
</evidence>
<evidence type="ECO:0000256" key="1">
    <source>
        <dbReference type="SAM" id="MobiDB-lite"/>
    </source>
</evidence>
<dbReference type="Proteomes" id="UP000095767">
    <property type="component" value="Unassembled WGS sequence"/>
</dbReference>
<feature type="compositionally biased region" description="Basic and acidic residues" evidence="1">
    <location>
        <begin position="13"/>
        <end position="23"/>
    </location>
</feature>
<reference evidence="2 3" key="1">
    <citation type="submission" date="2016-09" db="EMBL/GenBank/DDBJ databases">
        <title>The draft genome of Dichanthelium oligosanthes: A C3 panicoid grass species.</title>
        <authorList>
            <person name="Studer A.J."/>
            <person name="Schnable J.C."/>
            <person name="Brutnell T.P."/>
        </authorList>
    </citation>
    <scope>NUCLEOTIDE SEQUENCE [LARGE SCALE GENOMIC DNA]</scope>
    <source>
        <strain evidence="3">cv. Kellogg 1175</strain>
        <tissue evidence="2">Leaf</tissue>
    </source>
</reference>
<feature type="compositionally biased region" description="Basic residues" evidence="1">
    <location>
        <begin position="1"/>
        <end position="11"/>
    </location>
</feature>
<dbReference type="AlphaFoldDB" id="A0A1E5W3B6"/>
<feature type="region of interest" description="Disordered" evidence="1">
    <location>
        <begin position="171"/>
        <end position="210"/>
    </location>
</feature>
<keyword evidence="3" id="KW-1185">Reference proteome</keyword>
<gene>
    <name evidence="2" type="ORF">BAE44_0007087</name>
</gene>
<protein>
    <submittedName>
        <fullName evidence="2">Uncharacterized protein</fullName>
    </submittedName>
</protein>
<feature type="compositionally biased region" description="Acidic residues" evidence="1">
    <location>
        <begin position="172"/>
        <end position="183"/>
    </location>
</feature>
<feature type="region of interest" description="Disordered" evidence="1">
    <location>
        <begin position="1"/>
        <end position="43"/>
    </location>
</feature>
<organism evidence="2 3">
    <name type="scientific">Dichanthelium oligosanthes</name>
    <dbReference type="NCBI Taxonomy" id="888268"/>
    <lineage>
        <taxon>Eukaryota</taxon>
        <taxon>Viridiplantae</taxon>
        <taxon>Streptophyta</taxon>
        <taxon>Embryophyta</taxon>
        <taxon>Tracheophyta</taxon>
        <taxon>Spermatophyta</taxon>
        <taxon>Magnoliopsida</taxon>
        <taxon>Liliopsida</taxon>
        <taxon>Poales</taxon>
        <taxon>Poaceae</taxon>
        <taxon>PACMAD clade</taxon>
        <taxon>Panicoideae</taxon>
        <taxon>Panicodae</taxon>
        <taxon>Paniceae</taxon>
        <taxon>Dichantheliinae</taxon>
        <taxon>Dichanthelium</taxon>
    </lineage>
</organism>
<evidence type="ECO:0000313" key="3">
    <source>
        <dbReference type="Proteomes" id="UP000095767"/>
    </source>
</evidence>
<name>A0A1E5W3B6_9POAL</name>
<feature type="compositionally biased region" description="Polar residues" evidence="1">
    <location>
        <begin position="197"/>
        <end position="210"/>
    </location>
</feature>
<accession>A0A1E5W3B6</accession>
<dbReference type="EMBL" id="LWDX02022564">
    <property type="protein sequence ID" value="OEL31893.1"/>
    <property type="molecule type" value="Genomic_DNA"/>
</dbReference>
<sequence>MDGGKKGRNQHKASADHRSDRKSATGMSGDPKKGGRGGKFTWEGADGYADEDIDLISKNNNSGRAAVQVALRQKAEAKGDRALGLDPSRQQRMANDSKRLQQALRSLINRVQFIMPEIKNLVANNLAHSEFLVPAMDDMFEALVRIDDLAEEMEHLAIQASEVVETNILDPLFDEGPDPDDVVPWDWNPPNDADLHSPNTAYGNSDSDEY</sequence>